<dbReference type="InParanoid" id="A0A136ILR7"/>
<evidence type="ECO:0000313" key="7">
    <source>
        <dbReference type="EMBL" id="KXJ85718.1"/>
    </source>
</evidence>
<keyword evidence="2" id="KW-0813">Transport</keyword>
<evidence type="ECO:0000256" key="2">
    <source>
        <dbReference type="ARBA" id="ARBA00022448"/>
    </source>
</evidence>
<sequence>MSEPLHAVTTTGTNGHLLKRLSTLSTVAMAFAILNTWIALAGSMGLVLPSGGPVVFLYGFIFCVACNFALVISLGELAAIWPTAGGQYHFVYAICTKGWRRPLSFLTGWANIFGWLSVITVQAFFAAQFISAAAVIASYETFQITPAKTYGLFAAVVVSMTAVNIWGNRILGRWNDVALFWSVVGVIVISIILLAMSPKATADFVFTQFDNTTGWPDGMAWLLGLLQPALSLIGFDVVMHMAEEMPNPSRDVPMAMLGFIFILVTLFCLTDLDTLLASVTGVPIAELILQSTQSRGAATFLNLLMAVCFINGTSASITSASRLLMAMARDKGTPYSHYFSRISRTLDVPVHSVVACTIFNLIFGLLFLGPSVAFSAYMSSCTIFLNVSYALPIIVLLIRGRGMLAEHRQQGGFKVPHQLGNGWGYFLNIVASLYVIMITVLFSFPTVLPVSGQTMNYVIVVFGIFAIFIGAYWLVSGKSFVGPDFERLIGTGNRGVLEATSSVAENGRGDSEEGKSEKNGQAQVAV</sequence>
<name>A0A136ILR7_9PEZI</name>
<reference evidence="8" key="1">
    <citation type="submission" date="2016-02" db="EMBL/GenBank/DDBJ databases">
        <title>Draft genome sequence of Microdochium bolleyi, a fungal endophyte of beachgrass.</title>
        <authorList>
            <consortium name="DOE Joint Genome Institute"/>
            <person name="David A.S."/>
            <person name="May G."/>
            <person name="Haridas S."/>
            <person name="Lim J."/>
            <person name="Wang M."/>
            <person name="Labutti K."/>
            <person name="Lipzen A."/>
            <person name="Barry K."/>
            <person name="Grigoriev I.V."/>
        </authorList>
    </citation>
    <scope>NUCLEOTIDE SEQUENCE [LARGE SCALE GENOMIC DNA]</scope>
    <source>
        <strain evidence="8">J235TASD1</strain>
    </source>
</reference>
<evidence type="ECO:0000256" key="5">
    <source>
        <dbReference type="ARBA" id="ARBA00023136"/>
    </source>
</evidence>
<dbReference type="GO" id="GO:0022857">
    <property type="term" value="F:transmembrane transporter activity"/>
    <property type="evidence" value="ECO:0007669"/>
    <property type="project" value="InterPro"/>
</dbReference>
<evidence type="ECO:0000256" key="1">
    <source>
        <dbReference type="ARBA" id="ARBA00004141"/>
    </source>
</evidence>
<dbReference type="Proteomes" id="UP000070501">
    <property type="component" value="Unassembled WGS sequence"/>
</dbReference>
<comment type="subcellular location">
    <subcellularLocation>
        <location evidence="1">Membrane</location>
        <topology evidence="1">Multi-pass membrane protein</topology>
    </subcellularLocation>
</comment>
<dbReference type="Pfam" id="PF13520">
    <property type="entry name" value="AA_permease_2"/>
    <property type="match status" value="1"/>
</dbReference>
<dbReference type="InterPro" id="IPR002293">
    <property type="entry name" value="AA/rel_permease1"/>
</dbReference>
<feature type="region of interest" description="Disordered" evidence="6">
    <location>
        <begin position="500"/>
        <end position="526"/>
    </location>
</feature>
<evidence type="ECO:0000256" key="4">
    <source>
        <dbReference type="ARBA" id="ARBA00022989"/>
    </source>
</evidence>
<evidence type="ECO:0000256" key="3">
    <source>
        <dbReference type="ARBA" id="ARBA00022692"/>
    </source>
</evidence>
<dbReference type="STRING" id="196109.A0A136ILR7"/>
<dbReference type="Gene3D" id="1.20.1740.10">
    <property type="entry name" value="Amino acid/polyamine transporter I"/>
    <property type="match status" value="1"/>
</dbReference>
<dbReference type="AlphaFoldDB" id="A0A136ILR7"/>
<keyword evidence="4" id="KW-1133">Transmembrane helix</keyword>
<dbReference type="EMBL" id="KQ964276">
    <property type="protein sequence ID" value="KXJ85718.1"/>
    <property type="molecule type" value="Genomic_DNA"/>
</dbReference>
<dbReference type="PIRSF" id="PIRSF006060">
    <property type="entry name" value="AA_transporter"/>
    <property type="match status" value="1"/>
</dbReference>
<dbReference type="GO" id="GO:0016020">
    <property type="term" value="C:membrane"/>
    <property type="evidence" value="ECO:0007669"/>
    <property type="project" value="UniProtKB-SubCell"/>
</dbReference>
<keyword evidence="3" id="KW-0812">Transmembrane</keyword>
<keyword evidence="8" id="KW-1185">Reference proteome</keyword>
<evidence type="ECO:0000256" key="6">
    <source>
        <dbReference type="SAM" id="MobiDB-lite"/>
    </source>
</evidence>
<keyword evidence="5" id="KW-0472">Membrane</keyword>
<dbReference type="PANTHER" id="PTHR45649">
    <property type="entry name" value="AMINO-ACID PERMEASE BAT1"/>
    <property type="match status" value="1"/>
</dbReference>
<accession>A0A136ILR7</accession>
<proteinExistence type="predicted"/>
<dbReference type="PANTHER" id="PTHR45649:SF14">
    <property type="entry name" value="GABA PERMEASE"/>
    <property type="match status" value="1"/>
</dbReference>
<gene>
    <name evidence="7" type="ORF">Micbo1qcDRAFT_153957</name>
</gene>
<feature type="compositionally biased region" description="Basic and acidic residues" evidence="6">
    <location>
        <begin position="507"/>
        <end position="518"/>
    </location>
</feature>
<protein>
    <submittedName>
        <fullName evidence="7">Amino acid/polyamine transporter I</fullName>
    </submittedName>
</protein>
<dbReference type="OrthoDB" id="4476201at2759"/>
<evidence type="ECO:0000313" key="8">
    <source>
        <dbReference type="Proteomes" id="UP000070501"/>
    </source>
</evidence>
<organism evidence="7 8">
    <name type="scientific">Microdochium bolleyi</name>
    <dbReference type="NCBI Taxonomy" id="196109"/>
    <lineage>
        <taxon>Eukaryota</taxon>
        <taxon>Fungi</taxon>
        <taxon>Dikarya</taxon>
        <taxon>Ascomycota</taxon>
        <taxon>Pezizomycotina</taxon>
        <taxon>Sordariomycetes</taxon>
        <taxon>Xylariomycetidae</taxon>
        <taxon>Xylariales</taxon>
        <taxon>Microdochiaceae</taxon>
        <taxon>Microdochium</taxon>
    </lineage>
</organism>